<sequence>MSAVPSMNTQAVPSMSTEMDALINRVTAQQEYLEQALDDLGAIRARYASADGAVTAEVAGSGALVGLDLAEAITRRPAAEVGPLIIDTVQQAATLAAVQRDEIMARLQNYIR</sequence>
<evidence type="ECO:0000313" key="1">
    <source>
        <dbReference type="EMBL" id="QXQ13359.1"/>
    </source>
</evidence>
<protein>
    <submittedName>
        <fullName evidence="1">YbaB/EbfC family nucleoid-associated protein</fullName>
    </submittedName>
</protein>
<accession>A0ABX8S692</accession>
<dbReference type="InterPro" id="IPR036894">
    <property type="entry name" value="YbaB-like_sf"/>
</dbReference>
<reference evidence="1" key="1">
    <citation type="submission" date="2021-07" db="EMBL/GenBank/DDBJ databases">
        <title>Candidatus Kaistella beijingensis sp. nov. isolated from a municipal wastewater treatment plant is involved in sludge foaming.</title>
        <authorList>
            <person name="Song Y."/>
            <person name="Liu S.-J."/>
        </authorList>
    </citation>
    <scope>NUCLEOTIDE SEQUENCE</scope>
    <source>
        <strain evidence="1">DSM 43998</strain>
    </source>
</reference>
<organism evidence="1 2">
    <name type="scientific">Skermania pinensis</name>
    <dbReference type="NCBI Taxonomy" id="39122"/>
    <lineage>
        <taxon>Bacteria</taxon>
        <taxon>Bacillati</taxon>
        <taxon>Actinomycetota</taxon>
        <taxon>Actinomycetes</taxon>
        <taxon>Mycobacteriales</taxon>
        <taxon>Gordoniaceae</taxon>
        <taxon>Skermania</taxon>
    </lineage>
</organism>
<gene>
    <name evidence="1" type="ORF">KV203_16060</name>
</gene>
<name>A0ABX8S692_9ACTN</name>
<proteinExistence type="predicted"/>
<dbReference type="InterPro" id="IPR004401">
    <property type="entry name" value="YbaB/EbfC"/>
</dbReference>
<evidence type="ECO:0000313" key="2">
    <source>
        <dbReference type="Proteomes" id="UP000887023"/>
    </source>
</evidence>
<dbReference type="RefSeq" id="WP_169797525.1">
    <property type="nucleotide sequence ID" value="NZ_CBCRUZ010000016.1"/>
</dbReference>
<keyword evidence="2" id="KW-1185">Reference proteome</keyword>
<dbReference type="Gene3D" id="3.30.1310.10">
    <property type="entry name" value="Nucleoid-associated protein YbaB-like domain"/>
    <property type="match status" value="1"/>
</dbReference>
<dbReference type="Pfam" id="PF02575">
    <property type="entry name" value="YbaB_DNA_bd"/>
    <property type="match status" value="1"/>
</dbReference>
<dbReference type="EMBL" id="CP079105">
    <property type="protein sequence ID" value="QXQ13359.1"/>
    <property type="molecule type" value="Genomic_DNA"/>
</dbReference>
<dbReference type="Proteomes" id="UP000887023">
    <property type="component" value="Chromosome"/>
</dbReference>